<feature type="non-terminal residue" evidence="1">
    <location>
        <position position="1"/>
    </location>
</feature>
<gene>
    <name evidence="1" type="ORF">METZ01_LOCUS312832</name>
</gene>
<reference evidence="1" key="1">
    <citation type="submission" date="2018-05" db="EMBL/GenBank/DDBJ databases">
        <authorList>
            <person name="Lanie J.A."/>
            <person name="Ng W.-L."/>
            <person name="Kazmierczak K.M."/>
            <person name="Andrzejewski T.M."/>
            <person name="Davidsen T.M."/>
            <person name="Wayne K.J."/>
            <person name="Tettelin H."/>
            <person name="Glass J.I."/>
            <person name="Rusch D."/>
            <person name="Podicherti R."/>
            <person name="Tsui H.-C.T."/>
            <person name="Winkler M.E."/>
        </authorList>
    </citation>
    <scope>NUCLEOTIDE SEQUENCE</scope>
</reference>
<sequence>IPNYALEMVQEIFSQYQQEIPINHLDMPIDQLPQTGEEMKELFDELSRYLNQPKMSEPVSRN</sequence>
<protein>
    <submittedName>
        <fullName evidence="1">Uncharacterized protein</fullName>
    </submittedName>
</protein>
<proteinExistence type="predicted"/>
<evidence type="ECO:0000313" key="1">
    <source>
        <dbReference type="EMBL" id="SVC59978.1"/>
    </source>
</evidence>
<accession>A0A382NHI8</accession>
<dbReference type="EMBL" id="UINC01100147">
    <property type="protein sequence ID" value="SVC59978.1"/>
    <property type="molecule type" value="Genomic_DNA"/>
</dbReference>
<dbReference type="AlphaFoldDB" id="A0A382NHI8"/>
<name>A0A382NHI8_9ZZZZ</name>
<organism evidence="1">
    <name type="scientific">marine metagenome</name>
    <dbReference type="NCBI Taxonomy" id="408172"/>
    <lineage>
        <taxon>unclassified sequences</taxon>
        <taxon>metagenomes</taxon>
        <taxon>ecological metagenomes</taxon>
    </lineage>
</organism>